<dbReference type="GO" id="GO:0000214">
    <property type="term" value="C:tRNA-intron endonuclease complex"/>
    <property type="evidence" value="ECO:0007669"/>
    <property type="project" value="TreeGrafter"/>
</dbReference>
<dbReference type="Proteomes" id="UP001157974">
    <property type="component" value="Unassembled WGS sequence"/>
</dbReference>
<name>A0AAV8UKR6_9RHOD</name>
<gene>
    <name evidence="4" type="ORF">NDN08_006975</name>
</gene>
<proteinExistence type="inferred from homology"/>
<dbReference type="EMBL" id="JAMWBK010000009">
    <property type="protein sequence ID" value="KAJ8902574.1"/>
    <property type="molecule type" value="Genomic_DNA"/>
</dbReference>
<evidence type="ECO:0000256" key="2">
    <source>
        <dbReference type="ARBA" id="ARBA00022694"/>
    </source>
</evidence>
<comment type="caution">
    <text evidence="4">The sequence shown here is derived from an EMBL/GenBank/DDBJ whole genome shotgun (WGS) entry which is preliminary data.</text>
</comment>
<evidence type="ECO:0000313" key="5">
    <source>
        <dbReference type="Proteomes" id="UP001157974"/>
    </source>
</evidence>
<dbReference type="PANTHER" id="PTHR21027">
    <property type="entry name" value="TRNA-SPLICING ENDONUCLEASE SUBUNIT SEN54"/>
    <property type="match status" value="1"/>
</dbReference>
<protein>
    <recommendedName>
        <fullName evidence="3">tRNA-splicing endonuclease subunit Sen54 N-terminal domain-containing protein</fullName>
    </recommendedName>
</protein>
<dbReference type="InterPro" id="IPR024337">
    <property type="entry name" value="tRNA_splic_suSen54"/>
</dbReference>
<accession>A0AAV8UKR6</accession>
<dbReference type="PANTHER" id="PTHR21027:SF1">
    <property type="entry name" value="TRNA-SPLICING ENDONUCLEASE SUBUNIT SEN54"/>
    <property type="match status" value="1"/>
</dbReference>
<evidence type="ECO:0000313" key="4">
    <source>
        <dbReference type="EMBL" id="KAJ8902574.1"/>
    </source>
</evidence>
<evidence type="ECO:0000259" key="3">
    <source>
        <dbReference type="Pfam" id="PF12928"/>
    </source>
</evidence>
<keyword evidence="5" id="KW-1185">Reference proteome</keyword>
<dbReference type="AlphaFoldDB" id="A0AAV8UKR6"/>
<organism evidence="4 5">
    <name type="scientific">Rhodosorus marinus</name>
    <dbReference type="NCBI Taxonomy" id="101924"/>
    <lineage>
        <taxon>Eukaryota</taxon>
        <taxon>Rhodophyta</taxon>
        <taxon>Stylonematophyceae</taxon>
        <taxon>Stylonematales</taxon>
        <taxon>Stylonemataceae</taxon>
        <taxon>Rhodosorus</taxon>
    </lineage>
</organism>
<keyword evidence="2" id="KW-0819">tRNA processing</keyword>
<evidence type="ECO:0000256" key="1">
    <source>
        <dbReference type="ARBA" id="ARBA00005736"/>
    </source>
</evidence>
<dbReference type="InterPro" id="IPR024336">
    <property type="entry name" value="tRNA_splic_suSen54_N"/>
</dbReference>
<dbReference type="Pfam" id="PF12928">
    <property type="entry name" value="tRNA_int_end_N2"/>
    <property type="match status" value="1"/>
</dbReference>
<comment type="similarity">
    <text evidence="1">Belongs to the SEN54 family.</text>
</comment>
<reference evidence="4 5" key="1">
    <citation type="journal article" date="2023" name="Nat. Commun.">
        <title>Origin of minicircular mitochondrial genomes in red algae.</title>
        <authorList>
            <person name="Lee Y."/>
            <person name="Cho C.H."/>
            <person name="Lee Y.M."/>
            <person name="Park S.I."/>
            <person name="Yang J.H."/>
            <person name="West J.A."/>
            <person name="Bhattacharya D."/>
            <person name="Yoon H.S."/>
        </authorList>
    </citation>
    <scope>NUCLEOTIDE SEQUENCE [LARGE SCALE GENOMIC DNA]</scope>
    <source>
        <strain evidence="4 5">CCMP1338</strain>
        <tissue evidence="4">Whole cell</tissue>
    </source>
</reference>
<feature type="domain" description="tRNA-splicing endonuclease subunit Sen54 N-terminal" evidence="3">
    <location>
        <begin position="28"/>
        <end position="85"/>
    </location>
</feature>
<sequence>MKGSPGSIGFESKKADVARGELQTRLENVHEKKTRGEIFWTPDGKLVLSVQKGKIHLKMGYWVNRRQYLHPEEALFLIDRGDMKLIRAQGGVVPLEKCWENLLSTEELKQTYHAYAFLRRSGFILRVVQSGACKSSNLVVAFSATKHLSHVKEGSELLYRVAVVSSRDPAPTVAEMQRFVSQDLSSRSVLAVVDDGSVLFHEICAFGSIFSRVNDDVASRANETGT</sequence>
<dbReference type="GO" id="GO:0000379">
    <property type="term" value="P:tRNA-type intron splice site recognition and cleavage"/>
    <property type="evidence" value="ECO:0007669"/>
    <property type="project" value="TreeGrafter"/>
</dbReference>